<evidence type="ECO:0000256" key="5">
    <source>
        <dbReference type="ARBA" id="ARBA00022475"/>
    </source>
</evidence>
<dbReference type="InterPro" id="IPR019998">
    <property type="entry name" value="Membr_insert_YidC"/>
</dbReference>
<feature type="domain" description="Membrane insertase YidC/Oxa/ALB C-terminal" evidence="15">
    <location>
        <begin position="369"/>
        <end position="548"/>
    </location>
</feature>
<comment type="caution">
    <text evidence="17">The sequence shown here is derived from an EMBL/GenBank/DDBJ whole genome shotgun (WGS) entry which is preliminary data.</text>
</comment>
<dbReference type="PRINTS" id="PR01900">
    <property type="entry name" value="YIDCPROTEIN"/>
</dbReference>
<accession>A0A9D5JRQ7</accession>
<dbReference type="InterPro" id="IPR028055">
    <property type="entry name" value="YidC/Oxa/ALB_C"/>
</dbReference>
<dbReference type="PANTHER" id="PTHR12428">
    <property type="entry name" value="OXA1"/>
    <property type="match status" value="1"/>
</dbReference>
<dbReference type="GO" id="GO:0051205">
    <property type="term" value="P:protein insertion into membrane"/>
    <property type="evidence" value="ECO:0007669"/>
    <property type="project" value="TreeGrafter"/>
</dbReference>
<keyword evidence="8 13" id="KW-1133">Transmembrane helix</keyword>
<dbReference type="InterPro" id="IPR038221">
    <property type="entry name" value="YidC_periplasmic_sf"/>
</dbReference>
<dbReference type="NCBIfam" id="TIGR03592">
    <property type="entry name" value="yidC_oxa1_cterm"/>
    <property type="match status" value="1"/>
</dbReference>
<feature type="transmembrane region" description="Helical" evidence="13">
    <location>
        <begin position="514"/>
        <end position="534"/>
    </location>
</feature>
<dbReference type="PANTHER" id="PTHR12428:SF65">
    <property type="entry name" value="CYTOCHROME C OXIDASE ASSEMBLY PROTEIN COX18, MITOCHONDRIAL"/>
    <property type="match status" value="1"/>
</dbReference>
<evidence type="ECO:0000256" key="2">
    <source>
        <dbReference type="ARBA" id="ARBA00010527"/>
    </source>
</evidence>
<feature type="compositionally biased region" description="Basic residues" evidence="14">
    <location>
        <begin position="570"/>
        <end position="579"/>
    </location>
</feature>
<organism evidence="17 18">
    <name type="scientific">candidate division KSB3 bacterium</name>
    <dbReference type="NCBI Taxonomy" id="2044937"/>
    <lineage>
        <taxon>Bacteria</taxon>
        <taxon>candidate division KSB3</taxon>
    </lineage>
</organism>
<dbReference type="Gene3D" id="2.70.98.90">
    <property type="match status" value="1"/>
</dbReference>
<dbReference type="CDD" id="cd19961">
    <property type="entry name" value="EcYidC-like_peri"/>
    <property type="match status" value="1"/>
</dbReference>
<dbReference type="EMBL" id="WJJP01000016">
    <property type="protein sequence ID" value="MBD3323049.1"/>
    <property type="molecule type" value="Genomic_DNA"/>
</dbReference>
<feature type="region of interest" description="Disordered" evidence="14">
    <location>
        <begin position="35"/>
        <end position="63"/>
    </location>
</feature>
<comment type="subcellular location">
    <subcellularLocation>
        <location evidence="1">Cell inner membrane</location>
        <topology evidence="1">Multi-pass membrane protein</topology>
    </subcellularLocation>
    <subcellularLocation>
        <location evidence="13">Cell membrane</location>
        <topology evidence="13">Multi-pass membrane protein</topology>
    </subcellularLocation>
</comment>
<dbReference type="GO" id="GO:0032977">
    <property type="term" value="F:membrane insertase activity"/>
    <property type="evidence" value="ECO:0007669"/>
    <property type="project" value="InterPro"/>
</dbReference>
<evidence type="ECO:0000256" key="6">
    <source>
        <dbReference type="ARBA" id="ARBA00022692"/>
    </source>
</evidence>
<evidence type="ECO:0000256" key="12">
    <source>
        <dbReference type="ARBA" id="ARBA00033342"/>
    </source>
</evidence>
<evidence type="ECO:0000259" key="15">
    <source>
        <dbReference type="Pfam" id="PF02096"/>
    </source>
</evidence>
<name>A0A9D5JRQ7_9BACT</name>
<evidence type="ECO:0000256" key="13">
    <source>
        <dbReference type="HAMAP-Rule" id="MF_01810"/>
    </source>
</evidence>
<comment type="similarity">
    <text evidence="2 13">Belongs to the OXA1/ALB3/YidC family. Type 1 subfamily.</text>
</comment>
<feature type="region of interest" description="Disordered" evidence="14">
    <location>
        <begin position="551"/>
        <end position="579"/>
    </location>
</feature>
<keyword evidence="7 13" id="KW-0653">Protein transport</keyword>
<comment type="caution">
    <text evidence="13">Lacks conserved residue(s) required for the propagation of feature annotation.</text>
</comment>
<feature type="domain" description="Membrane insertase YidC N-terminal" evidence="16">
    <location>
        <begin position="85"/>
        <end position="356"/>
    </location>
</feature>
<sequence>MEKNVIVAIVLSLLVLLAWQQLFVAPQQQQLQEERARQAELAGEQTPQTPEDQPAPAVQPQLPDQSVVPASDEIQRQPLANAKEIVVDTPFIHAVLSTQGGRITSWQLLQHHDVNGEPVDLISDDAHQRGQYPLEVFTGETALDQELNLGLYRSSTSALTLEAGDAPATLTLSYETRSGTLFTKELTFYPDSYRVDMALTFDDAAYADEALSIMWGPGLGEDLEETTRFEIGVVTKTSAEEKPLRDAANKLDGMITHRNIQWTALNRKYFTAAFFAGTPTNTLAVTKVSIPPANDDQDVEPIRQIMLGLTQPLTAGTCDVAFYAGPKERTKLAQAYDGFERLIDYGFFGFIAQPLARFMSYLYSYLNNYGLVIICLTILIKILFYPLTHKSFSSMKKMQDLQPKMNALREKYKKDTQKINQEMMKLYKQEGVNPMGGCLPMVLQIPVFFALYQTLSQSIELRGAAFLWISDLSAPETLFFRPLVLMMGVSMFLQQSMTPTAADNKQAQIFKFMPILFTAMFWNFPSGLVLYWFMNNILTIGQQYLIKRSSHKPSKSSNEQDEEAPSTSSKARKRRKKGN</sequence>
<dbReference type="Pfam" id="PF02096">
    <property type="entry name" value="60KD_IMP"/>
    <property type="match status" value="1"/>
</dbReference>
<evidence type="ECO:0000256" key="10">
    <source>
        <dbReference type="ARBA" id="ARBA00023186"/>
    </source>
</evidence>
<evidence type="ECO:0000256" key="4">
    <source>
        <dbReference type="ARBA" id="ARBA00022448"/>
    </source>
</evidence>
<feature type="transmembrane region" description="Helical" evidence="13">
    <location>
        <begin position="472"/>
        <end position="493"/>
    </location>
</feature>
<proteinExistence type="inferred from homology"/>
<dbReference type="HAMAP" id="MF_01810">
    <property type="entry name" value="YidC_type1"/>
    <property type="match status" value="1"/>
</dbReference>
<comment type="subunit">
    <text evidence="13">Interacts with the Sec translocase complex via SecD. Specifically interacts with transmembrane segments of nascent integral membrane proteins during membrane integration.</text>
</comment>
<gene>
    <name evidence="13 17" type="primary">yidC</name>
    <name evidence="17" type="ORF">GF339_00605</name>
</gene>
<evidence type="ECO:0000256" key="7">
    <source>
        <dbReference type="ARBA" id="ARBA00022927"/>
    </source>
</evidence>
<dbReference type="InterPro" id="IPR047196">
    <property type="entry name" value="YidC_ALB_C"/>
</dbReference>
<dbReference type="Pfam" id="PF14849">
    <property type="entry name" value="YidC_periplas"/>
    <property type="match status" value="1"/>
</dbReference>
<evidence type="ECO:0000256" key="14">
    <source>
        <dbReference type="SAM" id="MobiDB-lite"/>
    </source>
</evidence>
<protein>
    <recommendedName>
        <fullName evidence="3 13">Membrane protein insertase YidC</fullName>
    </recommendedName>
    <alternativeName>
        <fullName evidence="12 13">Foldase YidC</fullName>
    </alternativeName>
    <alternativeName>
        <fullName evidence="13">Membrane protein YidC</fullName>
    </alternativeName>
    <alternativeName>
        <fullName evidence="11 13">membrane integrase YidC</fullName>
    </alternativeName>
</protein>
<keyword evidence="9 13" id="KW-0472">Membrane</keyword>
<dbReference type="AlphaFoldDB" id="A0A9D5JRQ7"/>
<dbReference type="PRINTS" id="PR00701">
    <property type="entry name" value="60KDINNERMP"/>
</dbReference>
<evidence type="ECO:0000256" key="1">
    <source>
        <dbReference type="ARBA" id="ARBA00004429"/>
    </source>
</evidence>
<evidence type="ECO:0000256" key="3">
    <source>
        <dbReference type="ARBA" id="ARBA00015325"/>
    </source>
</evidence>
<dbReference type="InterPro" id="IPR028053">
    <property type="entry name" value="Membr_insert_YidC_N"/>
</dbReference>
<evidence type="ECO:0000256" key="8">
    <source>
        <dbReference type="ARBA" id="ARBA00022989"/>
    </source>
</evidence>
<evidence type="ECO:0000256" key="11">
    <source>
        <dbReference type="ARBA" id="ARBA00033245"/>
    </source>
</evidence>
<evidence type="ECO:0000256" key="9">
    <source>
        <dbReference type="ARBA" id="ARBA00023136"/>
    </source>
</evidence>
<evidence type="ECO:0000313" key="17">
    <source>
        <dbReference type="EMBL" id="MBD3323049.1"/>
    </source>
</evidence>
<dbReference type="InterPro" id="IPR001708">
    <property type="entry name" value="YidC/ALB3/OXA1/COX18"/>
</dbReference>
<keyword evidence="4 13" id="KW-0813">Transport</keyword>
<dbReference type="CDD" id="cd20070">
    <property type="entry name" value="5TM_YidC_Alb3"/>
    <property type="match status" value="1"/>
</dbReference>
<dbReference type="GO" id="GO:0005886">
    <property type="term" value="C:plasma membrane"/>
    <property type="evidence" value="ECO:0007669"/>
    <property type="project" value="UniProtKB-SubCell"/>
</dbReference>
<evidence type="ECO:0000313" key="18">
    <source>
        <dbReference type="Proteomes" id="UP000649604"/>
    </source>
</evidence>
<keyword evidence="6 13" id="KW-0812">Transmembrane</keyword>
<keyword evidence="10 13" id="KW-0143">Chaperone</keyword>
<comment type="function">
    <text evidence="13">Required for the insertion and/or proper folding and/or complex formation of integral membrane proteins into the membrane. Involved in integration of membrane proteins that insert both dependently and independently of the Sec translocase complex, as well as at least some lipoproteins. Aids folding of multispanning membrane proteins.</text>
</comment>
<dbReference type="Proteomes" id="UP000649604">
    <property type="component" value="Unassembled WGS sequence"/>
</dbReference>
<evidence type="ECO:0000259" key="16">
    <source>
        <dbReference type="Pfam" id="PF14849"/>
    </source>
</evidence>
<dbReference type="GO" id="GO:0015031">
    <property type="term" value="P:protein transport"/>
    <property type="evidence" value="ECO:0007669"/>
    <property type="project" value="UniProtKB-KW"/>
</dbReference>
<feature type="transmembrane region" description="Helical" evidence="13">
    <location>
        <begin position="369"/>
        <end position="388"/>
    </location>
</feature>
<reference evidence="17" key="1">
    <citation type="submission" date="2019-11" db="EMBL/GenBank/DDBJ databases">
        <title>Microbial mats filling the niche in hypersaline microbial mats.</title>
        <authorList>
            <person name="Wong H.L."/>
            <person name="Macleod F.I."/>
            <person name="White R.A. III"/>
            <person name="Burns B.P."/>
        </authorList>
    </citation>
    <scope>NUCLEOTIDE SEQUENCE</scope>
    <source>
        <strain evidence="17">Rbin_158</strain>
    </source>
</reference>
<keyword evidence="5 13" id="KW-1003">Cell membrane</keyword>
<dbReference type="NCBIfam" id="TIGR03593">
    <property type="entry name" value="yidC_nterm"/>
    <property type="match status" value="1"/>
</dbReference>